<evidence type="ECO:0000256" key="1">
    <source>
        <dbReference type="SAM" id="SignalP"/>
    </source>
</evidence>
<feature type="chain" id="PRO_5046639041" evidence="1">
    <location>
        <begin position="24"/>
        <end position="131"/>
    </location>
</feature>
<organism evidence="2 3">
    <name type="scientific">Acetobacter musti</name>
    <dbReference type="NCBI Taxonomy" id="864732"/>
    <lineage>
        <taxon>Bacteria</taxon>
        <taxon>Pseudomonadati</taxon>
        <taxon>Pseudomonadota</taxon>
        <taxon>Alphaproteobacteria</taxon>
        <taxon>Acetobacterales</taxon>
        <taxon>Acetobacteraceae</taxon>
        <taxon>Acetobacter</taxon>
    </lineage>
</organism>
<gene>
    <name evidence="2" type="ORF">GOB93_02970</name>
</gene>
<comment type="caution">
    <text evidence="2">The sequence shown here is derived from an EMBL/GenBank/DDBJ whole genome shotgun (WGS) entry which is preliminary data.</text>
</comment>
<dbReference type="RefSeq" id="WP_173582044.1">
    <property type="nucleotide sequence ID" value="NZ_WOTB01000003.1"/>
</dbReference>
<evidence type="ECO:0000313" key="3">
    <source>
        <dbReference type="Proteomes" id="UP000635278"/>
    </source>
</evidence>
<feature type="signal peptide" evidence="1">
    <location>
        <begin position="1"/>
        <end position="23"/>
    </location>
</feature>
<keyword evidence="3" id="KW-1185">Reference proteome</keyword>
<reference evidence="2 3" key="1">
    <citation type="journal article" date="2020" name="Int. J. Syst. Evol. Microbiol.">
        <title>Novel acetic acid bacteria from cider fermentations: Acetobacter conturbans sp. nov. and Acetobacter fallax sp. nov.</title>
        <authorList>
            <person name="Sombolestani A.S."/>
            <person name="Cleenwerck I."/>
            <person name="Cnockaert M."/>
            <person name="Borremans W."/>
            <person name="Wieme A.D."/>
            <person name="De Vuyst L."/>
            <person name="Vandamme P."/>
        </authorList>
    </citation>
    <scope>NUCLEOTIDE SEQUENCE [LARGE SCALE GENOMIC DNA]</scope>
    <source>
        <strain evidence="2 3">LMG 30640</strain>
    </source>
</reference>
<name>A0ABX0JNG6_9PROT</name>
<accession>A0ABX0JNG6</accession>
<evidence type="ECO:0000313" key="2">
    <source>
        <dbReference type="EMBL" id="NHN83602.1"/>
    </source>
</evidence>
<sequence length="131" mass="13766">MSLPARCLAGLAVLFLLSPVVKASAQDDDFLPSGSPATRAGVTAWCTAENSERGEFYLSAPRRLLSSSPMAVGLLSGHFAQTVNARFGMHLAMNAPHCQVFRTAAASESARSAIVTGASKRSLTIRDPGIF</sequence>
<dbReference type="EMBL" id="WOTB01000003">
    <property type="protein sequence ID" value="NHN83602.1"/>
    <property type="molecule type" value="Genomic_DNA"/>
</dbReference>
<keyword evidence="1" id="KW-0732">Signal</keyword>
<dbReference type="Proteomes" id="UP000635278">
    <property type="component" value="Unassembled WGS sequence"/>
</dbReference>
<protein>
    <submittedName>
        <fullName evidence="2">Uncharacterized protein</fullName>
    </submittedName>
</protein>
<proteinExistence type="predicted"/>